<evidence type="ECO:0000256" key="4">
    <source>
        <dbReference type="ARBA" id="ARBA00022562"/>
    </source>
</evidence>
<dbReference type="Pfam" id="PF00513">
    <property type="entry name" value="Late_protein_L2"/>
    <property type="match status" value="1"/>
</dbReference>
<dbReference type="GO" id="GO:0075732">
    <property type="term" value="P:viral penetration into host nucleus"/>
    <property type="evidence" value="ECO:0007669"/>
    <property type="project" value="UniProtKB-KW"/>
</dbReference>
<name>A0A385PJI5_9PAPI</name>
<gene>
    <name evidence="15" type="primary">L2</name>
</gene>
<keyword evidence="7 15" id="KW-0946">Virion</keyword>
<comment type="similarity">
    <text evidence="15">Belongs to the papillomaviridae L2 protein family.</text>
</comment>
<keyword evidence="10" id="KW-1039">Host endosome</keyword>
<evidence type="ECO:0000256" key="9">
    <source>
        <dbReference type="ARBA" id="ARBA00022952"/>
    </source>
</evidence>
<evidence type="ECO:0000256" key="7">
    <source>
        <dbReference type="ARBA" id="ARBA00022844"/>
    </source>
</evidence>
<evidence type="ECO:0000256" key="3">
    <source>
        <dbReference type="ARBA" id="ARBA00022561"/>
    </source>
</evidence>
<sequence length="520" mass="57456">MYKPKRQKRDTVENIYRQCQISGTCPPDVVNKVENTTLADYLLKIFGSVIYLGGLGIGTGSSAGATGFRPIPDIPVTPRVPTTDIPVTENIPLRPTRPIDFGTRIDPISSAGNRPRPVNPQGPAIVPLNEGGLPDPTVISSGAGPGAGISDYEVLTNIDVYEDLPTVDGHPTVLPGQDDVAILQVTPTQPPPTRLAYEYPRVNGSVTIIESSLPAPTDINVFVDPNYTGVHIGEEIELEPINTIQEFEIEENIPRTSTPARILDRAVGRARQLYNRFVEQAPTRNIDFLGQPSRAILFEFENPAFSNDVTLEFERDLQEVAAAPDPTFTDVIQLHRPQYSETSEGLVRYSRLGTRGKVSTRSGAVLRQNVHFFYDLSPITAPAESIEMNVLEDASDAITIVDELSRSTFINPVFENILNEDLLQESFEEDFANSHLALLNETEEEQVLVPTLVTDIVPRTFSIDYPSPHVVIGTYTHPTIPISDTTVPIKPAVFIEAFGSDFYLHPSLLRRRKRKYSDIF</sequence>
<protein>
    <recommendedName>
        <fullName evidence="15">Minor capsid protein L2</fullName>
    </recommendedName>
</protein>
<evidence type="ECO:0000256" key="6">
    <source>
        <dbReference type="ARBA" id="ARBA00022812"/>
    </source>
</evidence>
<feature type="disulfide bond" evidence="15">
    <location>
        <begin position="19"/>
        <end position="25"/>
    </location>
</feature>
<keyword evidence="4 15" id="KW-1048">Host nucleus</keyword>
<dbReference type="GO" id="GO:0046718">
    <property type="term" value="P:symbiont entry into host cell"/>
    <property type="evidence" value="ECO:0007669"/>
    <property type="project" value="UniProtKB-KW"/>
</dbReference>
<keyword evidence="9 15" id="KW-1177">Microtubular inwards viral transport</keyword>
<evidence type="ECO:0000256" key="16">
    <source>
        <dbReference type="SAM" id="MobiDB-lite"/>
    </source>
</evidence>
<evidence type="ECO:0000256" key="15">
    <source>
        <dbReference type="HAMAP-Rule" id="MF_04003"/>
    </source>
</evidence>
<keyword evidence="8 15" id="KW-0426">Late protein</keyword>
<accession>A0A385PJI5</accession>
<keyword evidence="11 15" id="KW-1176">Cytoplasmic inwards viral transport</keyword>
<dbReference type="EMBL" id="MH777289">
    <property type="protein sequence ID" value="AYA94190.1"/>
    <property type="molecule type" value="Genomic_DNA"/>
</dbReference>
<keyword evidence="1 15" id="KW-1163">Viral penetration into host nucleus</keyword>
<organism evidence="17">
    <name type="scientific">Human papillomavirus</name>
    <dbReference type="NCBI Taxonomy" id="10566"/>
    <lineage>
        <taxon>Viruses</taxon>
        <taxon>Monodnaviria</taxon>
        <taxon>Shotokuvirae</taxon>
        <taxon>Cossaviricota</taxon>
        <taxon>Papovaviricetes</taxon>
        <taxon>Zurhausenvirales</taxon>
        <taxon>Papillomaviridae</taxon>
    </lineage>
</organism>
<dbReference type="GO" id="GO:0019028">
    <property type="term" value="C:viral capsid"/>
    <property type="evidence" value="ECO:0007669"/>
    <property type="project" value="UniProtKB-UniRule"/>
</dbReference>
<reference evidence="17" key="1">
    <citation type="journal article" date="2018" name="Nat. Med.">
        <title>Expanded skin virome in DOCK8-deficient patients.</title>
        <authorList>
            <consortium name="NISC Comparative Sequencing Program"/>
            <person name="Tirosh O."/>
            <person name="Conlan S."/>
            <person name="Deming C."/>
            <person name="Lee-Lin S.Q."/>
            <person name="Huang X."/>
            <person name="Su H.C."/>
            <person name="Freeman A.F."/>
            <person name="Segre J.A."/>
            <person name="Kong H.H."/>
        </authorList>
    </citation>
    <scope>NUCLEOTIDE SEQUENCE</scope>
    <source>
        <strain evidence="17">HPV-mSK_147</strain>
    </source>
</reference>
<dbReference type="HAMAP" id="MF_04003">
    <property type="entry name" value="PPV_L2"/>
    <property type="match status" value="1"/>
</dbReference>
<keyword evidence="12 15" id="KW-0238">DNA-binding</keyword>
<evidence type="ECO:0000256" key="13">
    <source>
        <dbReference type="ARBA" id="ARBA00023157"/>
    </source>
</evidence>
<keyword evidence="14 15" id="KW-1160">Virus entry into host cell</keyword>
<keyword evidence="2 15" id="KW-0597">Phosphoprotein</keyword>
<evidence type="ECO:0000256" key="5">
    <source>
        <dbReference type="ARBA" id="ARBA00022581"/>
    </source>
</evidence>
<dbReference type="GO" id="GO:0075521">
    <property type="term" value="P:microtubule-dependent intracellular transport of viral material towards nucleus"/>
    <property type="evidence" value="ECO:0007669"/>
    <property type="project" value="UniProtKB-UniRule"/>
</dbReference>
<dbReference type="GO" id="GO:0005198">
    <property type="term" value="F:structural molecule activity"/>
    <property type="evidence" value="ECO:0007669"/>
    <property type="project" value="UniProtKB-UniRule"/>
</dbReference>
<evidence type="ECO:0000256" key="1">
    <source>
        <dbReference type="ARBA" id="ARBA00022524"/>
    </source>
</evidence>
<comment type="subunit">
    <text evidence="15">Interacts with major capsid protein L1. Interacts with E2; this interaction inhibits E2 transcriptional activity but not the DNA replication function E2. Interacts with host HSPA8; this interaction is required for L2 nuclear translocation. Interacts with host importins KPNB2 and KPNB3. Forms a complex with importin alpha2-beta1 heterodimers via interaction with the importin alpha2 adapter. Interacts with host DYNLT1; this interaction is essential for virus intracellular transport during entry. Interacts (via C-terminus) with host retromer subunits VPS35 AND VPS29.</text>
</comment>
<dbReference type="InterPro" id="IPR000784">
    <property type="entry name" value="Late_L2"/>
</dbReference>
<keyword evidence="5 15" id="KW-0945">Host-virus interaction</keyword>
<evidence type="ECO:0000256" key="2">
    <source>
        <dbReference type="ARBA" id="ARBA00022553"/>
    </source>
</evidence>
<comment type="subcellular location">
    <subcellularLocation>
        <location evidence="15">Virion</location>
    </subcellularLocation>
    <subcellularLocation>
        <location evidence="15">Host nucleus</location>
    </subcellularLocation>
</comment>
<evidence type="ECO:0000256" key="10">
    <source>
        <dbReference type="ARBA" id="ARBA00023046"/>
    </source>
</evidence>
<keyword evidence="3 15" id="KW-0167">Capsid protein</keyword>
<feature type="region of interest" description="Disordered" evidence="16">
    <location>
        <begin position="75"/>
        <end position="144"/>
    </location>
</feature>
<dbReference type="GO" id="GO:0003677">
    <property type="term" value="F:DNA binding"/>
    <property type="evidence" value="ECO:0007669"/>
    <property type="project" value="UniProtKB-UniRule"/>
</dbReference>
<evidence type="ECO:0000256" key="11">
    <source>
        <dbReference type="ARBA" id="ARBA00023120"/>
    </source>
</evidence>
<evidence type="ECO:0000313" key="17">
    <source>
        <dbReference type="EMBL" id="AYA94190.1"/>
    </source>
</evidence>
<keyword evidence="13 15" id="KW-1015">Disulfide bond</keyword>
<comment type="function">
    <text evidence="15">Minor protein of the capsid that localizes along the inner surface of the virion, within the central cavities beneath the L1 pentamers. Plays a role in capsid stabilization through interaction with the major capsid protein L1. Once the virion enters the host cell, L2 escorts the genomic DNA into the nucleus by promoting escape from the endosomal compartments and traffic through the host Golgi network. Mechanistically, the C-terminus of L2 possesses a cell-penetrating peptide that protudes from the host endosome, interacts with host cytoplasmic retromer cargo and thereby mediates the capsid delivery to the host trans-Golgi network. Plays a role through its interaction with host dynein in the intracellular microtubule-dependent transport of viral capsid toward the nucleus. Mediates the viral genome import into the nucleus through binding to host importins. Once within the nucleus, L2 localizes viral genomes to host PML bodies in order to activate early gene expression for establishment of infection. Later on, promotes late gene expression by interacting with the viral E2 protein and by inhibiting its transcriptional activation functions. During virion assembly, encapsidates the genome by direct interaction with the viral DNA.</text>
</comment>
<comment type="PTM">
    <text evidence="15">Highly phosphorylated.</text>
</comment>
<proteinExistence type="inferred from homology"/>
<evidence type="ECO:0000256" key="14">
    <source>
        <dbReference type="ARBA" id="ARBA00023296"/>
    </source>
</evidence>
<keyword evidence="6" id="KW-1040">Host Golgi apparatus</keyword>
<dbReference type="GO" id="GO:0043657">
    <property type="term" value="C:host cell"/>
    <property type="evidence" value="ECO:0007669"/>
    <property type="project" value="GOC"/>
</dbReference>
<evidence type="ECO:0000256" key="12">
    <source>
        <dbReference type="ARBA" id="ARBA00023125"/>
    </source>
</evidence>
<dbReference type="GO" id="GO:0042025">
    <property type="term" value="C:host cell nucleus"/>
    <property type="evidence" value="ECO:0007669"/>
    <property type="project" value="UniProtKB-SubCell"/>
</dbReference>
<evidence type="ECO:0000256" key="8">
    <source>
        <dbReference type="ARBA" id="ARBA00022921"/>
    </source>
</evidence>
<comment type="caution">
    <text evidence="15">Lacks conserved residue(s) required for the propagation of feature annotation.</text>
</comment>